<sequence length="67" mass="6822">MVKYLHTLLAVVAFVASVGNVVASPVEAAPADEIRCLGEQNTACPAGFTCCGPIFTDIGGVCVSSSY</sequence>
<feature type="signal peptide" evidence="1">
    <location>
        <begin position="1"/>
        <end position="23"/>
    </location>
</feature>
<comment type="caution">
    <text evidence="2">The sequence shown here is derived from an EMBL/GenBank/DDBJ whole genome shotgun (WGS) entry which is preliminary data.</text>
</comment>
<accession>A0A4Q2DQ95</accession>
<organism evidence="2 3">
    <name type="scientific">Candolleomyces aberdarensis</name>
    <dbReference type="NCBI Taxonomy" id="2316362"/>
    <lineage>
        <taxon>Eukaryota</taxon>
        <taxon>Fungi</taxon>
        <taxon>Dikarya</taxon>
        <taxon>Basidiomycota</taxon>
        <taxon>Agaricomycotina</taxon>
        <taxon>Agaricomycetes</taxon>
        <taxon>Agaricomycetidae</taxon>
        <taxon>Agaricales</taxon>
        <taxon>Agaricineae</taxon>
        <taxon>Psathyrellaceae</taxon>
        <taxon>Candolleomyces</taxon>
    </lineage>
</organism>
<evidence type="ECO:0000256" key="1">
    <source>
        <dbReference type="SAM" id="SignalP"/>
    </source>
</evidence>
<feature type="chain" id="PRO_5020343978" evidence="1">
    <location>
        <begin position="24"/>
        <end position="67"/>
    </location>
</feature>
<evidence type="ECO:0000313" key="2">
    <source>
        <dbReference type="EMBL" id="RXW21144.1"/>
    </source>
</evidence>
<keyword evidence="3" id="KW-1185">Reference proteome</keyword>
<evidence type="ECO:0000313" key="3">
    <source>
        <dbReference type="Proteomes" id="UP000290288"/>
    </source>
</evidence>
<dbReference type="OrthoDB" id="2994249at2759"/>
<reference evidence="2 3" key="1">
    <citation type="submission" date="2019-01" db="EMBL/GenBank/DDBJ databases">
        <title>Draft genome sequence of Psathyrella aberdarensis IHI B618.</title>
        <authorList>
            <person name="Buettner E."/>
            <person name="Kellner H."/>
        </authorList>
    </citation>
    <scope>NUCLEOTIDE SEQUENCE [LARGE SCALE GENOMIC DNA]</scope>
    <source>
        <strain evidence="2 3">IHI B618</strain>
    </source>
</reference>
<dbReference type="EMBL" id="SDEE01000119">
    <property type="protein sequence ID" value="RXW21144.1"/>
    <property type="molecule type" value="Genomic_DNA"/>
</dbReference>
<dbReference type="Proteomes" id="UP000290288">
    <property type="component" value="Unassembled WGS sequence"/>
</dbReference>
<name>A0A4Q2DQ95_9AGAR</name>
<proteinExistence type="predicted"/>
<dbReference type="AlphaFoldDB" id="A0A4Q2DQ95"/>
<gene>
    <name evidence="2" type="ORF">EST38_g4711</name>
</gene>
<keyword evidence="1" id="KW-0732">Signal</keyword>
<protein>
    <submittedName>
        <fullName evidence="2">Uncharacterized protein</fullName>
    </submittedName>
</protein>